<dbReference type="OrthoDB" id="128382at2759"/>
<evidence type="ECO:0000313" key="4">
    <source>
        <dbReference type="Proteomes" id="UP000290288"/>
    </source>
</evidence>
<evidence type="ECO:0000313" key="3">
    <source>
        <dbReference type="EMBL" id="RXW13585.1"/>
    </source>
</evidence>
<feature type="region of interest" description="Disordered" evidence="1">
    <location>
        <begin position="1"/>
        <end position="120"/>
    </location>
</feature>
<proteinExistence type="predicted"/>
<reference evidence="3 4" key="1">
    <citation type="submission" date="2019-01" db="EMBL/GenBank/DDBJ databases">
        <title>Draft genome sequence of Psathyrella aberdarensis IHI B618.</title>
        <authorList>
            <person name="Buettner E."/>
            <person name="Kellner H."/>
        </authorList>
    </citation>
    <scope>NUCLEOTIDE SEQUENCE [LARGE SCALE GENOMIC DNA]</scope>
    <source>
        <strain evidence="3 4">IHI B618</strain>
    </source>
</reference>
<dbReference type="InterPro" id="IPR013103">
    <property type="entry name" value="RVT_2"/>
</dbReference>
<name>A0A4Q2D5Y2_9AGAR</name>
<keyword evidence="4" id="KW-1185">Reference proteome</keyword>
<accession>A0A4Q2D5Y2</accession>
<dbReference type="STRING" id="2316362.A0A4Q2D5Y2"/>
<feature type="compositionally biased region" description="Polar residues" evidence="1">
    <location>
        <begin position="99"/>
        <end position="115"/>
    </location>
</feature>
<gene>
    <name evidence="3" type="ORF">EST38_g12268</name>
</gene>
<dbReference type="EMBL" id="SDEE01000876">
    <property type="protein sequence ID" value="RXW13585.1"/>
    <property type="molecule type" value="Genomic_DNA"/>
</dbReference>
<feature type="compositionally biased region" description="Polar residues" evidence="1">
    <location>
        <begin position="1"/>
        <end position="25"/>
    </location>
</feature>
<dbReference type="AlphaFoldDB" id="A0A4Q2D5Y2"/>
<comment type="caution">
    <text evidence="3">The sequence shown here is derived from an EMBL/GenBank/DDBJ whole genome shotgun (WGS) entry which is preliminary data.</text>
</comment>
<feature type="compositionally biased region" description="Basic and acidic residues" evidence="1">
    <location>
        <begin position="57"/>
        <end position="70"/>
    </location>
</feature>
<evidence type="ECO:0000256" key="1">
    <source>
        <dbReference type="SAM" id="MobiDB-lite"/>
    </source>
</evidence>
<protein>
    <recommendedName>
        <fullName evidence="2">Reverse transcriptase Ty1/copia-type domain-containing protein</fullName>
    </recommendedName>
</protein>
<dbReference type="Pfam" id="PF07727">
    <property type="entry name" value="RVT_2"/>
    <property type="match status" value="1"/>
</dbReference>
<sequence length="523" mass="59084">MTKKTANFSNRHQPLQTSLQPSQIENNKDGYEDMPELADYSDDEDDREEDGDDDFYDDCKVERELMREEREEGEMEKEPPTQTSDLPVVGEPLQRRSAEPTQHNEITDTQPSARSRCNVAPAPGFYKETRTYNCQAQLKSSTKTEVQEAQLAALISELDGSLGQEGVSFGGNPELLVALIHAMAISKGSDDPTFDEAMIGPERAKWFEAIKEEVAQIEKMHTYNVVEANRRDIPNIIGSRFILQRKRDAQGRITRYKARLVGKGYSQRPGINFNEMFAPTIHPVTQRLILSVGATRNSVIKQADAKNTYLNGVLPPNEIIYMHLPPILYELHPDLLHNKWYEELCLTLSKIGLTKSNANHALFYRVTSPTEYCLLRVATDDFTFVADSKGTVKVLKGQMGEYMELVDMGELTWILGVDIQRNYKARTISLSQAAYVNTILERFGMTDAKNTSTPLPPSIDLTPGSKHVSPNLLSPKKKTEYHELIGLLMYLNVMTRPNIAQALSVLARFFKVPHTAVFYVFIQ</sequence>
<feature type="compositionally biased region" description="Acidic residues" evidence="1">
    <location>
        <begin position="32"/>
        <end position="56"/>
    </location>
</feature>
<feature type="domain" description="Reverse transcriptase Ty1/copia-type" evidence="2">
    <location>
        <begin position="221"/>
        <end position="455"/>
    </location>
</feature>
<dbReference type="Proteomes" id="UP000290288">
    <property type="component" value="Unassembled WGS sequence"/>
</dbReference>
<organism evidence="3 4">
    <name type="scientific">Candolleomyces aberdarensis</name>
    <dbReference type="NCBI Taxonomy" id="2316362"/>
    <lineage>
        <taxon>Eukaryota</taxon>
        <taxon>Fungi</taxon>
        <taxon>Dikarya</taxon>
        <taxon>Basidiomycota</taxon>
        <taxon>Agaricomycotina</taxon>
        <taxon>Agaricomycetes</taxon>
        <taxon>Agaricomycetidae</taxon>
        <taxon>Agaricales</taxon>
        <taxon>Agaricineae</taxon>
        <taxon>Psathyrellaceae</taxon>
        <taxon>Candolleomyces</taxon>
    </lineage>
</organism>
<evidence type="ECO:0000259" key="2">
    <source>
        <dbReference type="Pfam" id="PF07727"/>
    </source>
</evidence>